<gene>
    <name evidence="1" type="ORF">B842_08580</name>
</gene>
<dbReference type="HOGENOM" id="CLU_3268712_0_0_11"/>
<dbReference type="Proteomes" id="UP000031524">
    <property type="component" value="Chromosome"/>
</dbReference>
<organism evidence="1 2">
    <name type="scientific">Corynebacterium humireducens NBRC 106098 = DSM 45392</name>
    <dbReference type="NCBI Taxonomy" id="1223515"/>
    <lineage>
        <taxon>Bacteria</taxon>
        <taxon>Bacillati</taxon>
        <taxon>Actinomycetota</taxon>
        <taxon>Actinomycetes</taxon>
        <taxon>Mycobacteriales</taxon>
        <taxon>Corynebacteriaceae</taxon>
        <taxon>Corynebacterium</taxon>
    </lineage>
</organism>
<dbReference type="STRING" id="1223515.B842_08580"/>
<dbReference type="RefSeq" id="WP_281178813.1">
    <property type="nucleotide sequence ID" value="NZ_BCSU01000003.1"/>
</dbReference>
<dbReference type="EMBL" id="CP005286">
    <property type="protein sequence ID" value="AJE33565.1"/>
    <property type="molecule type" value="Genomic_DNA"/>
</dbReference>
<accession>A0A0B5D3N1</accession>
<keyword evidence="2" id="KW-1185">Reference proteome</keyword>
<evidence type="ECO:0000313" key="1">
    <source>
        <dbReference type="EMBL" id="AJE33565.1"/>
    </source>
</evidence>
<name>A0A0B5D3N1_9CORY</name>
<sequence>MVSSIREDFPQVADAIHVWALTIANFFRPLGIDFPPAHWGLW</sequence>
<evidence type="ECO:0000313" key="2">
    <source>
        <dbReference type="Proteomes" id="UP000031524"/>
    </source>
</evidence>
<proteinExistence type="predicted"/>
<protein>
    <submittedName>
        <fullName evidence="1">Uncharacterized protein</fullName>
    </submittedName>
</protein>
<dbReference type="AlphaFoldDB" id="A0A0B5D3N1"/>
<reference evidence="1 2" key="1">
    <citation type="submission" date="2013-04" db="EMBL/GenBank/DDBJ databases">
        <title>Complete genome sequence of Corynebacterium humireducens DSM 45392(T), isolated from a wastewater-fed microbial fuel cell.</title>
        <authorList>
            <person name="Ruckert C."/>
            <person name="Albersmeier A."/>
            <person name="Kalinowski J."/>
        </authorList>
    </citation>
    <scope>NUCLEOTIDE SEQUENCE [LARGE SCALE GENOMIC DNA]</scope>
    <source>
        <strain evidence="2">MFC-5</strain>
    </source>
</reference>
<dbReference type="KEGG" id="chm:B842_08580"/>